<keyword evidence="6" id="KW-0819">tRNA processing</keyword>
<keyword evidence="3" id="KW-0489">Methyltransferase</keyword>
<evidence type="ECO:0000256" key="4">
    <source>
        <dbReference type="ARBA" id="ARBA00022679"/>
    </source>
</evidence>
<dbReference type="InterPro" id="IPR003827">
    <property type="entry name" value="tRNA_yW-synthesising"/>
</dbReference>
<evidence type="ECO:0000256" key="1">
    <source>
        <dbReference type="ARBA" id="ARBA00008569"/>
    </source>
</evidence>
<proteinExistence type="inferred from homology"/>
<reference evidence="10 11" key="1">
    <citation type="journal article" date="2014" name="Genome Biol. Evol.">
        <title>The secreted proteins of Achlya hypogyna and Thraustotheca clavata identify the ancestral oomycete secretome and reveal gene acquisitions by horizontal gene transfer.</title>
        <authorList>
            <person name="Misner I."/>
            <person name="Blouin N."/>
            <person name="Leonard G."/>
            <person name="Richards T.A."/>
            <person name="Lane C.E."/>
        </authorList>
    </citation>
    <scope>NUCLEOTIDE SEQUENCE [LARGE SCALE GENOMIC DNA]</scope>
    <source>
        <strain evidence="10 11">ATCC 34112</strain>
    </source>
</reference>
<dbReference type="Gene3D" id="2.120.10.80">
    <property type="entry name" value="Kelch-type beta propeller"/>
    <property type="match status" value="2"/>
</dbReference>
<dbReference type="OrthoDB" id="263283at2759"/>
<dbReference type="AlphaFoldDB" id="A0A1V9ZV58"/>
<dbReference type="Pfam" id="PF24681">
    <property type="entry name" value="Kelch_KLHDC2_KLHL20_DRC7"/>
    <property type="match status" value="1"/>
</dbReference>
<dbReference type="SUPFAM" id="SSF117281">
    <property type="entry name" value="Kelch motif"/>
    <property type="match status" value="1"/>
</dbReference>
<dbReference type="Gene3D" id="3.30.1960.10">
    <property type="entry name" value="tRNA wybutosine-synthesizing-like"/>
    <property type="match status" value="1"/>
</dbReference>
<evidence type="ECO:0000313" key="11">
    <source>
        <dbReference type="Proteomes" id="UP000243217"/>
    </source>
</evidence>
<comment type="caution">
    <text evidence="10">The sequence shown here is derived from an EMBL/GenBank/DDBJ whole genome shotgun (WGS) entry which is preliminary data.</text>
</comment>
<dbReference type="PANTHER" id="PTHR48418:SF1">
    <property type="entry name" value="TRNA WYBUTOSINE-SYNTHESIZING PROTEIN 3"/>
    <property type="match status" value="1"/>
</dbReference>
<dbReference type="GO" id="GO:0032259">
    <property type="term" value="P:methylation"/>
    <property type="evidence" value="ECO:0007669"/>
    <property type="project" value="UniProtKB-KW"/>
</dbReference>
<feature type="domain" description="tRNA wybutosine-synthesizing protein" evidence="9">
    <location>
        <begin position="7"/>
        <end position="202"/>
    </location>
</feature>
<evidence type="ECO:0000256" key="6">
    <source>
        <dbReference type="ARBA" id="ARBA00022694"/>
    </source>
</evidence>
<dbReference type="SUPFAM" id="SSF111278">
    <property type="entry name" value="SSo0622-like"/>
    <property type="match status" value="1"/>
</dbReference>
<dbReference type="GO" id="GO:0008168">
    <property type="term" value="F:methyltransferase activity"/>
    <property type="evidence" value="ECO:0007669"/>
    <property type="project" value="UniProtKB-KW"/>
</dbReference>
<accession>A0A1V9ZV58</accession>
<evidence type="ECO:0000256" key="5">
    <source>
        <dbReference type="ARBA" id="ARBA00022691"/>
    </source>
</evidence>
<dbReference type="Pfam" id="PF02676">
    <property type="entry name" value="TYW3"/>
    <property type="match status" value="1"/>
</dbReference>
<evidence type="ECO:0000313" key="10">
    <source>
        <dbReference type="EMBL" id="OQS01903.1"/>
    </source>
</evidence>
<keyword evidence="5" id="KW-0949">S-adenosyl-L-methionine</keyword>
<dbReference type="InterPro" id="IPR036602">
    <property type="entry name" value="tRNA_yW-synthesising-like_sf"/>
</dbReference>
<organism evidence="10 11">
    <name type="scientific">Thraustotheca clavata</name>
    <dbReference type="NCBI Taxonomy" id="74557"/>
    <lineage>
        <taxon>Eukaryota</taxon>
        <taxon>Sar</taxon>
        <taxon>Stramenopiles</taxon>
        <taxon>Oomycota</taxon>
        <taxon>Saprolegniomycetes</taxon>
        <taxon>Saprolegniales</taxon>
        <taxon>Achlyaceae</taxon>
        <taxon>Thraustotheca</taxon>
    </lineage>
</organism>
<comment type="similarity">
    <text evidence="1">Belongs to the TYW3 family.</text>
</comment>
<comment type="catalytic activity">
    <reaction evidence="8">
        <text>4-demethyl-7-[(3S)-3-amino-3-carboxypropyl]wyosine(37) in tRNA(Phe) + S-adenosyl-L-methionine = 7-[(3S)-3-amino-3-carboxypropyl]wyosine(37) in tRNA(Phe) + S-adenosyl-L-homocysteine + H(+)</text>
        <dbReference type="Rhea" id="RHEA:36635"/>
        <dbReference type="Rhea" id="RHEA-COMP:10378"/>
        <dbReference type="Rhea" id="RHEA-COMP:10379"/>
        <dbReference type="ChEBI" id="CHEBI:15378"/>
        <dbReference type="ChEBI" id="CHEBI:57856"/>
        <dbReference type="ChEBI" id="CHEBI:59789"/>
        <dbReference type="ChEBI" id="CHEBI:73543"/>
        <dbReference type="ChEBI" id="CHEBI:73550"/>
        <dbReference type="EC" id="2.1.1.282"/>
    </reaction>
</comment>
<name>A0A1V9ZV58_9STRA</name>
<dbReference type="EMBL" id="JNBS01001337">
    <property type="protein sequence ID" value="OQS01903.1"/>
    <property type="molecule type" value="Genomic_DNA"/>
</dbReference>
<evidence type="ECO:0000256" key="2">
    <source>
        <dbReference type="ARBA" id="ARBA00012750"/>
    </source>
</evidence>
<evidence type="ECO:0000256" key="7">
    <source>
        <dbReference type="ARBA" id="ARBA00030554"/>
    </source>
</evidence>
<dbReference type="InterPro" id="IPR015915">
    <property type="entry name" value="Kelch-typ_b-propeller"/>
</dbReference>
<protein>
    <recommendedName>
        <fullName evidence="2">tRNA(Phe) 7-[(3-amino-3-carboxypropyl)-4-demethylwyosine(37)-N(4)]-methyltransferase</fullName>
        <ecNumber evidence="2">2.1.1.282</ecNumber>
    </recommendedName>
    <alternativeName>
        <fullName evidence="7">tRNA(Phe) 7-((3-amino-3-carboxypropyl)-4-demethylwyosine(37)-N(4))-methyltransferase</fullName>
    </alternativeName>
</protein>
<evidence type="ECO:0000256" key="8">
    <source>
        <dbReference type="ARBA" id="ARBA00049202"/>
    </source>
</evidence>
<keyword evidence="11" id="KW-1185">Reference proteome</keyword>
<dbReference type="Proteomes" id="UP000243217">
    <property type="component" value="Unassembled WGS sequence"/>
</dbReference>
<keyword evidence="4" id="KW-0808">Transferase</keyword>
<dbReference type="GO" id="GO:0008033">
    <property type="term" value="P:tRNA processing"/>
    <property type="evidence" value="ECO:0007669"/>
    <property type="project" value="UniProtKB-KW"/>
</dbReference>
<dbReference type="STRING" id="74557.A0A1V9ZV58"/>
<evidence type="ECO:0000256" key="3">
    <source>
        <dbReference type="ARBA" id="ARBA00022603"/>
    </source>
</evidence>
<evidence type="ECO:0000259" key="9">
    <source>
        <dbReference type="Pfam" id="PF02676"/>
    </source>
</evidence>
<dbReference type="PANTHER" id="PTHR48418">
    <property type="entry name" value="TRNA WYBUTOSINE-SYNTHESIZING PROTEIN 3"/>
    <property type="match status" value="1"/>
</dbReference>
<dbReference type="EC" id="2.1.1.282" evidence="2"/>
<gene>
    <name evidence="10" type="ORF">THRCLA_05665</name>
</gene>
<sequence length="455" mass="49351">MLAFDASKRESLQKLQDAIDKSPKGSIDAPIVDMIEALNAHPNYVTSSSYSGRIAVFCGVAQNEATLMHLITKGGKWLVSSHAPVSYDELHAKVLADPSVLNGMVIFKHEPFIMHVQCRDEEAAKVMLQCGLACGFRESGIVLGNKKTMVAIRTTANSMEIPIALNGKLMLDENYLQWILAIANEKFEANRLKTQRFMQELDSTLFSLPRMLLQDVAASQADTVVPRAGHSNKNSLCIVGGQGQTSNGTARLSDLVIFDRTTKNVIKTTALSMSPRMHHTAVERQGKLILFGGRASPAKPLNDLISIDMTSFNVENITVDGSPPSPRWGHTSILVGTKMIVIGGRNATSVLSDVHILDLSSKTPSWKYGACGKPMFAHSAVNVKGKIYCFGGRSNLDALSDISLDTIQVYDSTLDNWSIESTSGKTIPSARSNAQAVIVQDQHGILTAGIQAERQ</sequence>